<organism evidence="2 3">
    <name type="scientific">Celeribacter indicus</name>
    <dbReference type="NCBI Taxonomy" id="1208324"/>
    <lineage>
        <taxon>Bacteria</taxon>
        <taxon>Pseudomonadati</taxon>
        <taxon>Pseudomonadota</taxon>
        <taxon>Alphaproteobacteria</taxon>
        <taxon>Rhodobacterales</taxon>
        <taxon>Roseobacteraceae</taxon>
        <taxon>Celeribacter</taxon>
    </lineage>
</organism>
<dbReference type="EMBL" id="CP004393">
    <property type="protein sequence ID" value="AJE45618.1"/>
    <property type="molecule type" value="Genomic_DNA"/>
</dbReference>
<dbReference type="AlphaFoldDB" id="A0A0B5DPZ1"/>
<protein>
    <submittedName>
        <fullName evidence="2">Uncharacterized protein</fullName>
    </submittedName>
</protein>
<dbReference type="HOGENOM" id="CLU_194538_0_0_5"/>
<keyword evidence="1" id="KW-1133">Transmembrane helix</keyword>
<name>A0A0B5DPZ1_9RHOB</name>
<proteinExistence type="predicted"/>
<evidence type="ECO:0000256" key="1">
    <source>
        <dbReference type="SAM" id="Phobius"/>
    </source>
</evidence>
<feature type="transmembrane region" description="Helical" evidence="1">
    <location>
        <begin position="49"/>
        <end position="68"/>
    </location>
</feature>
<keyword evidence="1" id="KW-0472">Membrane</keyword>
<feature type="transmembrane region" description="Helical" evidence="1">
    <location>
        <begin position="17"/>
        <end position="37"/>
    </location>
</feature>
<gene>
    <name evidence="2" type="ORF">P73_0903</name>
</gene>
<dbReference type="Proteomes" id="UP000031521">
    <property type="component" value="Chromosome"/>
</dbReference>
<dbReference type="KEGG" id="cid:P73_0903"/>
<keyword evidence="1" id="KW-0812">Transmembrane</keyword>
<evidence type="ECO:0000313" key="2">
    <source>
        <dbReference type="EMBL" id="AJE45618.1"/>
    </source>
</evidence>
<sequence>MSATAASPSRKPSRLRFALFVFAGVYPLVTFLIYVLAPFTSGWAIWQRNLIMVPLIVLVMNFAIIPFIHTRCRRWI</sequence>
<dbReference type="STRING" id="1208324.P73_0903"/>
<accession>A0A0B5DPZ1</accession>
<dbReference type="OrthoDB" id="7376211at2"/>
<dbReference type="RefSeq" id="WP_043868662.1">
    <property type="nucleotide sequence ID" value="NZ_CP004393.1"/>
</dbReference>
<evidence type="ECO:0000313" key="3">
    <source>
        <dbReference type="Proteomes" id="UP000031521"/>
    </source>
</evidence>
<reference evidence="2 3" key="1">
    <citation type="journal article" date="2014" name="Int. J. Syst. Evol. Microbiol.">
        <title>Celeribacter indicus sp. nov., a polycyclic aromatic hydrocarbon-degrading bacterium from deep-sea sediment and reclassification of Huaishuia halophila as Celeribacter halophilus comb. nov.</title>
        <authorList>
            <person name="Lai Q."/>
            <person name="Cao J."/>
            <person name="Yuan J."/>
            <person name="Li F."/>
            <person name="Shao Z."/>
        </authorList>
    </citation>
    <scope>NUCLEOTIDE SEQUENCE [LARGE SCALE GENOMIC DNA]</scope>
    <source>
        <strain evidence="2">P73</strain>
    </source>
</reference>
<keyword evidence="3" id="KW-1185">Reference proteome</keyword>